<reference evidence="1 3" key="2">
    <citation type="journal article" date="2014" name="BMC Genomics">
        <title>An improved genome release (version Mt4.0) for the model legume Medicago truncatula.</title>
        <authorList>
            <person name="Tang H."/>
            <person name="Krishnakumar V."/>
            <person name="Bidwell S."/>
            <person name="Rosen B."/>
            <person name="Chan A."/>
            <person name="Zhou S."/>
            <person name="Gentzbittel L."/>
            <person name="Childs K.L."/>
            <person name="Yandell M."/>
            <person name="Gundlach H."/>
            <person name="Mayer K.F."/>
            <person name="Schwartz D.C."/>
            <person name="Town C.D."/>
        </authorList>
    </citation>
    <scope>GENOME REANNOTATION</scope>
    <source>
        <strain evidence="2 3">cv. Jemalong A17</strain>
    </source>
</reference>
<reference evidence="1 3" key="1">
    <citation type="journal article" date="2011" name="Nature">
        <title>The Medicago genome provides insight into the evolution of rhizobial symbioses.</title>
        <authorList>
            <person name="Young N.D."/>
            <person name="Debelle F."/>
            <person name="Oldroyd G.E."/>
            <person name="Geurts R."/>
            <person name="Cannon S.B."/>
            <person name="Udvardi M.K."/>
            <person name="Benedito V.A."/>
            <person name="Mayer K.F."/>
            <person name="Gouzy J."/>
            <person name="Schoof H."/>
            <person name="Van de Peer Y."/>
            <person name="Proost S."/>
            <person name="Cook D.R."/>
            <person name="Meyers B.C."/>
            <person name="Spannagl M."/>
            <person name="Cheung F."/>
            <person name="De Mita S."/>
            <person name="Krishnakumar V."/>
            <person name="Gundlach H."/>
            <person name="Zhou S."/>
            <person name="Mudge J."/>
            <person name="Bharti A.K."/>
            <person name="Murray J.D."/>
            <person name="Naoumkina M.A."/>
            <person name="Rosen B."/>
            <person name="Silverstein K.A."/>
            <person name="Tang H."/>
            <person name="Rombauts S."/>
            <person name="Zhao P.X."/>
            <person name="Zhou P."/>
            <person name="Barbe V."/>
            <person name="Bardou P."/>
            <person name="Bechner M."/>
            <person name="Bellec A."/>
            <person name="Berger A."/>
            <person name="Berges H."/>
            <person name="Bidwell S."/>
            <person name="Bisseling T."/>
            <person name="Choisne N."/>
            <person name="Couloux A."/>
            <person name="Denny R."/>
            <person name="Deshpande S."/>
            <person name="Dai X."/>
            <person name="Doyle J.J."/>
            <person name="Dudez A.M."/>
            <person name="Farmer A.D."/>
            <person name="Fouteau S."/>
            <person name="Franken C."/>
            <person name="Gibelin C."/>
            <person name="Gish J."/>
            <person name="Goldstein S."/>
            <person name="Gonzalez A.J."/>
            <person name="Green P.J."/>
            <person name="Hallab A."/>
            <person name="Hartog M."/>
            <person name="Hua A."/>
            <person name="Humphray S.J."/>
            <person name="Jeong D.H."/>
            <person name="Jing Y."/>
            <person name="Jocker A."/>
            <person name="Kenton S.M."/>
            <person name="Kim D.J."/>
            <person name="Klee K."/>
            <person name="Lai H."/>
            <person name="Lang C."/>
            <person name="Lin S."/>
            <person name="Macmil S.L."/>
            <person name="Magdelenat G."/>
            <person name="Matthews L."/>
            <person name="McCorrison J."/>
            <person name="Monaghan E.L."/>
            <person name="Mun J.H."/>
            <person name="Najar F.Z."/>
            <person name="Nicholson C."/>
            <person name="Noirot C."/>
            <person name="O'Bleness M."/>
            <person name="Paule C.R."/>
            <person name="Poulain J."/>
            <person name="Prion F."/>
            <person name="Qin B."/>
            <person name="Qu C."/>
            <person name="Retzel E.F."/>
            <person name="Riddle C."/>
            <person name="Sallet E."/>
            <person name="Samain S."/>
            <person name="Samson N."/>
            <person name="Sanders I."/>
            <person name="Saurat O."/>
            <person name="Scarpelli C."/>
            <person name="Schiex T."/>
            <person name="Segurens B."/>
            <person name="Severin A.J."/>
            <person name="Sherrier D.J."/>
            <person name="Shi R."/>
            <person name="Sims S."/>
            <person name="Singer S.R."/>
            <person name="Sinharoy S."/>
            <person name="Sterck L."/>
            <person name="Viollet A."/>
            <person name="Wang B.B."/>
            <person name="Wang K."/>
            <person name="Wang M."/>
            <person name="Wang X."/>
            <person name="Warfsmann J."/>
            <person name="Weissenbach J."/>
            <person name="White D.D."/>
            <person name="White J.D."/>
            <person name="Wiley G.B."/>
            <person name="Wincker P."/>
            <person name="Xing Y."/>
            <person name="Yang L."/>
            <person name="Yao Z."/>
            <person name="Ying F."/>
            <person name="Zhai J."/>
            <person name="Zhou L."/>
            <person name="Zuber A."/>
            <person name="Denarie J."/>
            <person name="Dixon R.A."/>
            <person name="May G.D."/>
            <person name="Schwartz D.C."/>
            <person name="Rogers J."/>
            <person name="Quetier F."/>
            <person name="Town C.D."/>
            <person name="Roe B.A."/>
        </authorList>
    </citation>
    <scope>NUCLEOTIDE SEQUENCE [LARGE SCALE GENOMIC DNA]</scope>
    <source>
        <strain evidence="1">A17</strain>
        <strain evidence="2 3">cv. Jemalong A17</strain>
    </source>
</reference>
<accession>G7LHX7</accession>
<reference evidence="2" key="3">
    <citation type="submission" date="2015-04" db="UniProtKB">
        <authorList>
            <consortium name="EnsemblPlants"/>
        </authorList>
    </citation>
    <scope>IDENTIFICATION</scope>
    <source>
        <strain evidence="2">cv. Jemalong A17</strain>
    </source>
</reference>
<dbReference type="HOGENOM" id="CLU_2779757_0_0_1"/>
<dbReference type="Proteomes" id="UP000002051">
    <property type="component" value="Chromosome 8"/>
</dbReference>
<evidence type="ECO:0000313" key="3">
    <source>
        <dbReference type="Proteomes" id="UP000002051"/>
    </source>
</evidence>
<sequence length="69" mass="7680">MHVVNFKSAYAVLLEILSRGPNLPIFDVRWTPLLSGCYKLNIDTTSPVKGSLIEVKASVVFQDSAMNHF</sequence>
<organism evidence="1 3">
    <name type="scientific">Medicago truncatula</name>
    <name type="common">Barrel medic</name>
    <name type="synonym">Medicago tribuloides</name>
    <dbReference type="NCBI Taxonomy" id="3880"/>
    <lineage>
        <taxon>Eukaryota</taxon>
        <taxon>Viridiplantae</taxon>
        <taxon>Streptophyta</taxon>
        <taxon>Embryophyta</taxon>
        <taxon>Tracheophyta</taxon>
        <taxon>Spermatophyta</taxon>
        <taxon>Magnoliopsida</taxon>
        <taxon>eudicotyledons</taxon>
        <taxon>Gunneridae</taxon>
        <taxon>Pentapetalae</taxon>
        <taxon>rosids</taxon>
        <taxon>fabids</taxon>
        <taxon>Fabales</taxon>
        <taxon>Fabaceae</taxon>
        <taxon>Papilionoideae</taxon>
        <taxon>50 kb inversion clade</taxon>
        <taxon>NPAAA clade</taxon>
        <taxon>Hologalegina</taxon>
        <taxon>IRL clade</taxon>
        <taxon>Trifolieae</taxon>
        <taxon>Medicago</taxon>
    </lineage>
</organism>
<evidence type="ECO:0000313" key="2">
    <source>
        <dbReference type="EnsemblPlants" id="AET04171"/>
    </source>
</evidence>
<dbReference type="AlphaFoldDB" id="G7LHX7"/>
<gene>
    <name evidence="1" type="ordered locus">MTR_8g085540</name>
</gene>
<dbReference type="EMBL" id="CM001224">
    <property type="protein sequence ID" value="AET04171.1"/>
    <property type="molecule type" value="Genomic_DNA"/>
</dbReference>
<proteinExistence type="predicted"/>
<dbReference type="EnsemblPlants" id="AET04171">
    <property type="protein sequence ID" value="AET04171"/>
    <property type="gene ID" value="MTR_8g085540"/>
</dbReference>
<keyword evidence="3" id="KW-1185">Reference proteome</keyword>
<name>G7LHX7_MEDTR</name>
<dbReference type="PaxDb" id="3880-AET04171"/>
<evidence type="ECO:0000313" key="1">
    <source>
        <dbReference type="EMBL" id="AET04171.1"/>
    </source>
</evidence>
<protein>
    <submittedName>
        <fullName evidence="1 2">Uncharacterized protein</fullName>
    </submittedName>
</protein>